<dbReference type="InterPro" id="IPR020471">
    <property type="entry name" value="AKR"/>
</dbReference>
<comment type="similarity">
    <text evidence="1">Belongs to the aldo/keto reductase family.</text>
</comment>
<dbReference type="EMBL" id="JAAIKT010000096">
    <property type="protein sequence ID" value="NEW76901.1"/>
    <property type="molecule type" value="Genomic_DNA"/>
</dbReference>
<keyword evidence="6" id="KW-1185">Reference proteome</keyword>
<keyword evidence="2" id="KW-0521">NADP</keyword>
<evidence type="ECO:0000256" key="1">
    <source>
        <dbReference type="ARBA" id="ARBA00007905"/>
    </source>
</evidence>
<dbReference type="GO" id="GO:0016616">
    <property type="term" value="F:oxidoreductase activity, acting on the CH-OH group of donors, NAD or NADP as acceptor"/>
    <property type="evidence" value="ECO:0007669"/>
    <property type="project" value="UniProtKB-ARBA"/>
</dbReference>
<evidence type="ECO:0000313" key="5">
    <source>
        <dbReference type="EMBL" id="NEW76901.1"/>
    </source>
</evidence>
<protein>
    <submittedName>
        <fullName evidence="5">Aldo/keto reductase</fullName>
    </submittedName>
</protein>
<dbReference type="Proteomes" id="UP000476310">
    <property type="component" value="Unassembled WGS sequence"/>
</dbReference>
<name>A0A6G4AWH5_9ACTN</name>
<accession>A0A6G4AWH5</accession>
<sequence length="139" mass="15570">MTSSYRHARAARLYVDRRTRPDLLRAALEAGYRSFDSAAVAGTEEHVGSAIKESGIPREELFVTTKLWNCDQGYGSALRAFDTSLAKLDVEYVDTPRRVPRPSKSRTSKSNITQAWQECGSGAVAMARTAREPRRSRYK</sequence>
<dbReference type="Pfam" id="PF00248">
    <property type="entry name" value="Aldo_ket_red"/>
    <property type="match status" value="1"/>
</dbReference>
<dbReference type="InterPro" id="IPR018170">
    <property type="entry name" value="Aldo/ket_reductase_CS"/>
</dbReference>
<comment type="caution">
    <text evidence="5">The sequence shown here is derived from an EMBL/GenBank/DDBJ whole genome shotgun (WGS) entry which is preliminary data.</text>
</comment>
<dbReference type="InterPro" id="IPR036812">
    <property type="entry name" value="NAD(P)_OxRdtase_dom_sf"/>
</dbReference>
<gene>
    <name evidence="5" type="ORF">G4H13_42895</name>
</gene>
<feature type="domain" description="NADP-dependent oxidoreductase" evidence="4">
    <location>
        <begin position="14"/>
        <end position="94"/>
    </location>
</feature>
<dbReference type="SUPFAM" id="SSF51430">
    <property type="entry name" value="NAD(P)-linked oxidoreductase"/>
    <property type="match status" value="1"/>
</dbReference>
<organism evidence="5 6">
    <name type="scientific">Streptomyces rhizosphaericus</name>
    <dbReference type="NCBI Taxonomy" id="114699"/>
    <lineage>
        <taxon>Bacteria</taxon>
        <taxon>Bacillati</taxon>
        <taxon>Actinomycetota</taxon>
        <taxon>Actinomycetes</taxon>
        <taxon>Kitasatosporales</taxon>
        <taxon>Streptomycetaceae</taxon>
        <taxon>Streptomyces</taxon>
        <taxon>Streptomyces violaceusniger group</taxon>
    </lineage>
</organism>
<evidence type="ECO:0000313" key="6">
    <source>
        <dbReference type="Proteomes" id="UP000476310"/>
    </source>
</evidence>
<evidence type="ECO:0000256" key="2">
    <source>
        <dbReference type="ARBA" id="ARBA00022857"/>
    </source>
</evidence>
<dbReference type="Gene3D" id="3.20.20.100">
    <property type="entry name" value="NADP-dependent oxidoreductase domain"/>
    <property type="match status" value="1"/>
</dbReference>
<dbReference type="PANTHER" id="PTHR43827">
    <property type="entry name" value="2,5-DIKETO-D-GLUCONIC ACID REDUCTASE"/>
    <property type="match status" value="1"/>
</dbReference>
<evidence type="ECO:0000259" key="4">
    <source>
        <dbReference type="Pfam" id="PF00248"/>
    </source>
</evidence>
<reference evidence="5" key="1">
    <citation type="submission" date="2020-02" db="EMBL/GenBank/DDBJ databases">
        <title>A new Streptomyces sp. for controlling soil-borne diseases.</title>
        <authorList>
            <person name="Li X."/>
            <person name="Tian Y."/>
            <person name="Gao K."/>
        </authorList>
    </citation>
    <scope>NUCLEOTIDE SEQUENCE [LARGE SCALE GENOMIC DNA]</scope>
    <source>
        <strain evidence="5">0250</strain>
    </source>
</reference>
<evidence type="ECO:0000256" key="3">
    <source>
        <dbReference type="ARBA" id="ARBA00023002"/>
    </source>
</evidence>
<dbReference type="AlphaFoldDB" id="A0A6G4AWH5"/>
<dbReference type="InterPro" id="IPR023210">
    <property type="entry name" value="NADP_OxRdtase_dom"/>
</dbReference>
<dbReference type="PROSITE" id="PS00798">
    <property type="entry name" value="ALDOKETO_REDUCTASE_1"/>
    <property type="match status" value="1"/>
</dbReference>
<keyword evidence="3" id="KW-0560">Oxidoreductase</keyword>
<proteinExistence type="inferred from homology"/>
<dbReference type="PANTHER" id="PTHR43827:SF3">
    <property type="entry name" value="NADP-DEPENDENT OXIDOREDUCTASE DOMAIN-CONTAINING PROTEIN"/>
    <property type="match status" value="1"/>
</dbReference>